<keyword evidence="2" id="KW-0547">Nucleotide-binding</keyword>
<feature type="compositionally biased region" description="Basic residues" evidence="7">
    <location>
        <begin position="146"/>
        <end position="157"/>
    </location>
</feature>
<dbReference type="GO" id="GO:0016787">
    <property type="term" value="F:hydrolase activity"/>
    <property type="evidence" value="ECO:0007669"/>
    <property type="project" value="UniProtKB-KW"/>
</dbReference>
<dbReference type="CDD" id="cd18008">
    <property type="entry name" value="DEXDc_SHPRH-like"/>
    <property type="match status" value="1"/>
</dbReference>
<feature type="compositionally biased region" description="Basic residues" evidence="7">
    <location>
        <begin position="165"/>
        <end position="179"/>
    </location>
</feature>
<dbReference type="PROSITE" id="PS51192">
    <property type="entry name" value="HELICASE_ATP_BIND_1"/>
    <property type="match status" value="1"/>
</dbReference>
<feature type="domain" description="Helicase ATP-binding" evidence="9">
    <location>
        <begin position="285"/>
        <end position="478"/>
    </location>
</feature>
<dbReference type="Gene3D" id="3.40.50.300">
    <property type="entry name" value="P-loop containing nucleotide triphosphate hydrolases"/>
    <property type="match status" value="1"/>
</dbReference>
<evidence type="ECO:0000313" key="11">
    <source>
        <dbReference type="EMBL" id="KAF2800095.1"/>
    </source>
</evidence>
<dbReference type="SMART" id="SM00487">
    <property type="entry name" value="DEXDc"/>
    <property type="match status" value="1"/>
</dbReference>
<feature type="domain" description="Helicase C-terminal" evidence="10">
    <location>
        <begin position="847"/>
        <end position="999"/>
    </location>
</feature>
<dbReference type="InterPro" id="IPR027417">
    <property type="entry name" value="P-loop_NTPase"/>
</dbReference>
<dbReference type="GO" id="GO:0005634">
    <property type="term" value="C:nucleus"/>
    <property type="evidence" value="ECO:0007669"/>
    <property type="project" value="TreeGrafter"/>
</dbReference>
<dbReference type="InterPro" id="IPR000330">
    <property type="entry name" value="SNF2_N"/>
</dbReference>
<feature type="compositionally biased region" description="Acidic residues" evidence="7">
    <location>
        <begin position="670"/>
        <end position="693"/>
    </location>
</feature>
<dbReference type="GO" id="GO:0005524">
    <property type="term" value="F:ATP binding"/>
    <property type="evidence" value="ECO:0007669"/>
    <property type="project" value="UniProtKB-KW"/>
</dbReference>
<dbReference type="GO" id="GO:0008094">
    <property type="term" value="F:ATP-dependent activity, acting on DNA"/>
    <property type="evidence" value="ECO:0007669"/>
    <property type="project" value="TreeGrafter"/>
</dbReference>
<dbReference type="Pfam" id="PF00176">
    <property type="entry name" value="SNF2-rel_dom"/>
    <property type="match status" value="1"/>
</dbReference>
<evidence type="ECO:0000256" key="1">
    <source>
        <dbReference type="ARBA" id="ARBA00007025"/>
    </source>
</evidence>
<dbReference type="Proteomes" id="UP000799757">
    <property type="component" value="Unassembled WGS sequence"/>
</dbReference>
<keyword evidence="4" id="KW-0347">Helicase</keyword>
<evidence type="ECO:0000256" key="4">
    <source>
        <dbReference type="ARBA" id="ARBA00022806"/>
    </source>
</evidence>
<feature type="non-terminal residue" evidence="11">
    <location>
        <position position="1046"/>
    </location>
</feature>
<dbReference type="AlphaFoldDB" id="A0A6A6XVM6"/>
<dbReference type="Gene3D" id="3.40.50.10810">
    <property type="entry name" value="Tandem AAA-ATPase domain"/>
    <property type="match status" value="1"/>
</dbReference>
<dbReference type="CDD" id="cd18793">
    <property type="entry name" value="SF2_C_SNF"/>
    <property type="match status" value="1"/>
</dbReference>
<organism evidence="11 12">
    <name type="scientific">Melanomma pulvis-pyrius CBS 109.77</name>
    <dbReference type="NCBI Taxonomy" id="1314802"/>
    <lineage>
        <taxon>Eukaryota</taxon>
        <taxon>Fungi</taxon>
        <taxon>Dikarya</taxon>
        <taxon>Ascomycota</taxon>
        <taxon>Pezizomycotina</taxon>
        <taxon>Dothideomycetes</taxon>
        <taxon>Pleosporomycetidae</taxon>
        <taxon>Pleosporales</taxon>
        <taxon>Melanommataceae</taxon>
        <taxon>Melanomma</taxon>
    </lineage>
</organism>
<sequence length="1046" mass="118858">EEFKKAQEYYNNLKEANGGRLSFRQDVEWLKIKSAEEARQKKRKRDEALARADQDGDQEYLFPNDVINANDSGPDNGLDTGNESGSRKRRRPELPQKEPKQLSMRDAEMKSMMVALEANGDMPKKKRKAQPGQENSQNAGGSAQKKGSKSKVSKPSRSKTSGKNSAKRTRKTIKDKRKTQNAVHQVSSLFTSNVFEQQARQDAPEQPTFRSRNKQDALKELIASVPFESRKVARGDMGALIAATKDFDGYGSVKADGNSMWLVKGMKTSLKPYQLLGSAFMRRRENSIEEPRGGLVADQMGLGKTIMMLACLVNGRRHKGDQGPKTTLLVAGQNLLNQWAKEIETHTDGTLTVMKYSSGNRLDSNICIEVLQKHDIILTTYTEIMRSYPKNEPPIKCQTTEEKIAWWKEVYENDRGVLHRMLFQRIVLDEAQAIKNHTSRTSIACRALMAEHRWALSGTPILNSLTELYPYFKFLNVPHTGSFKIFKNNYCDTSDEEHTERLLVRLSQFMIRRTHSDEMFGAPILKLPKADQATHWCDFNLVERNIYDIVQERFAKNINMWAKKGELEKSYSNALVMLLRLRQLTAHVLMLQFVMRDLLEREDIERIHEVVREAATNNEPGSGHTIAAIRKQLDSLAAEEKRRSAKQAAMAAKAKREAANPNSRDQTDIVVEDDELPLSEDEDENENQDDVTLADDYQQPDRVRSGKGFGKEYDFNPYLRSLTVGESWEKAKKKATCGSCGKTPRYPVITACKHLYCQHCCEEMFFLAAQVDTESATCKKCGQMFRYSHPCDAEGEQEGLFGPETRSSTQKRQAKERIRPEREDIKDDWLSLGAGGSVLPSAKTIAIKAQILNWVHENPDVKIIVYTQFLPMIRILAKVCAEEGWPTEQYHGKLNYNARDKAISSFADNPNIRVLLASLRCGGLGLNLTMASRVIVVDPWWNNASEQQAFCRVFRIGQKETTFMTRFCVNDTVDKRLIEMQEYKKEEIDSVMEDKTTMSKIGIKDLMRLFGNLDEDEAGRPFIVVDNPDPRGGFRADKDHEGFADD</sequence>
<evidence type="ECO:0000256" key="5">
    <source>
        <dbReference type="ARBA" id="ARBA00022840"/>
    </source>
</evidence>
<dbReference type="InterPro" id="IPR014001">
    <property type="entry name" value="Helicase_ATP-bd"/>
</dbReference>
<evidence type="ECO:0000259" key="10">
    <source>
        <dbReference type="PROSITE" id="PS51194"/>
    </source>
</evidence>
<dbReference type="GO" id="GO:0006281">
    <property type="term" value="P:DNA repair"/>
    <property type="evidence" value="ECO:0007669"/>
    <property type="project" value="TreeGrafter"/>
</dbReference>
<gene>
    <name evidence="11" type="ORF">K505DRAFT_220359</name>
</gene>
<dbReference type="EMBL" id="MU001753">
    <property type="protein sequence ID" value="KAF2800095.1"/>
    <property type="molecule type" value="Genomic_DNA"/>
</dbReference>
<dbReference type="SUPFAM" id="SSF57850">
    <property type="entry name" value="RING/U-box"/>
    <property type="match status" value="1"/>
</dbReference>
<dbReference type="SUPFAM" id="SSF52540">
    <property type="entry name" value="P-loop containing nucleoside triphosphate hydrolases"/>
    <property type="match status" value="2"/>
</dbReference>
<feature type="domain" description="RING-type" evidence="8">
    <location>
        <begin position="737"/>
        <end position="781"/>
    </location>
</feature>
<evidence type="ECO:0000259" key="8">
    <source>
        <dbReference type="PROSITE" id="PS50089"/>
    </source>
</evidence>
<evidence type="ECO:0000256" key="2">
    <source>
        <dbReference type="ARBA" id="ARBA00022741"/>
    </source>
</evidence>
<dbReference type="GO" id="GO:0008270">
    <property type="term" value="F:zinc ion binding"/>
    <property type="evidence" value="ECO:0007669"/>
    <property type="project" value="UniProtKB-KW"/>
</dbReference>
<feature type="compositionally biased region" description="Polar residues" evidence="7">
    <location>
        <begin position="132"/>
        <end position="141"/>
    </location>
</feature>
<keyword evidence="5" id="KW-0067">ATP-binding</keyword>
<comment type="similarity">
    <text evidence="1">Belongs to the SNF2/RAD54 helicase family.</text>
</comment>
<dbReference type="PROSITE" id="PS50089">
    <property type="entry name" value="ZF_RING_2"/>
    <property type="match status" value="1"/>
</dbReference>
<dbReference type="InterPro" id="IPR038718">
    <property type="entry name" value="SNF2-like_sf"/>
</dbReference>
<dbReference type="InterPro" id="IPR001841">
    <property type="entry name" value="Znf_RING"/>
</dbReference>
<name>A0A6A6XVM6_9PLEO</name>
<feature type="compositionally biased region" description="Polar residues" evidence="7">
    <location>
        <begin position="67"/>
        <end position="84"/>
    </location>
</feature>
<feature type="region of interest" description="Disordered" evidence="7">
    <location>
        <begin position="798"/>
        <end position="820"/>
    </location>
</feature>
<reference evidence="11" key="1">
    <citation type="journal article" date="2020" name="Stud. Mycol.">
        <title>101 Dothideomycetes genomes: a test case for predicting lifestyles and emergence of pathogens.</title>
        <authorList>
            <person name="Haridas S."/>
            <person name="Albert R."/>
            <person name="Binder M."/>
            <person name="Bloem J."/>
            <person name="Labutti K."/>
            <person name="Salamov A."/>
            <person name="Andreopoulos B."/>
            <person name="Baker S."/>
            <person name="Barry K."/>
            <person name="Bills G."/>
            <person name="Bluhm B."/>
            <person name="Cannon C."/>
            <person name="Castanera R."/>
            <person name="Culley D."/>
            <person name="Daum C."/>
            <person name="Ezra D."/>
            <person name="Gonzalez J."/>
            <person name="Henrissat B."/>
            <person name="Kuo A."/>
            <person name="Liang C."/>
            <person name="Lipzen A."/>
            <person name="Lutzoni F."/>
            <person name="Magnuson J."/>
            <person name="Mondo S."/>
            <person name="Nolan M."/>
            <person name="Ohm R."/>
            <person name="Pangilinan J."/>
            <person name="Park H.-J."/>
            <person name="Ramirez L."/>
            <person name="Alfaro M."/>
            <person name="Sun H."/>
            <person name="Tritt A."/>
            <person name="Yoshinaga Y."/>
            <person name="Zwiers L.-H."/>
            <person name="Turgeon B."/>
            <person name="Goodwin S."/>
            <person name="Spatafora J."/>
            <person name="Crous P."/>
            <person name="Grigoriev I."/>
        </authorList>
    </citation>
    <scope>NUCLEOTIDE SEQUENCE</scope>
    <source>
        <strain evidence="11">CBS 109.77</strain>
    </source>
</reference>
<dbReference type="SMART" id="SM00490">
    <property type="entry name" value="HELICc"/>
    <property type="match status" value="1"/>
</dbReference>
<dbReference type="PROSITE" id="PS51194">
    <property type="entry name" value="HELICASE_CTER"/>
    <property type="match status" value="1"/>
</dbReference>
<accession>A0A6A6XVM6</accession>
<evidence type="ECO:0000256" key="7">
    <source>
        <dbReference type="SAM" id="MobiDB-lite"/>
    </source>
</evidence>
<dbReference type="Gene3D" id="3.30.40.10">
    <property type="entry name" value="Zinc/RING finger domain, C3HC4 (zinc finger)"/>
    <property type="match status" value="1"/>
</dbReference>
<dbReference type="InterPro" id="IPR050628">
    <property type="entry name" value="SNF2_RAD54_helicase_TF"/>
</dbReference>
<feature type="non-terminal residue" evidence="11">
    <location>
        <position position="1"/>
    </location>
</feature>
<protein>
    <recommendedName>
        <fullName evidence="13">P-loop containing nucleoside triphosphate hydrolase protein</fullName>
    </recommendedName>
</protein>
<dbReference type="GO" id="GO:0004386">
    <property type="term" value="F:helicase activity"/>
    <property type="evidence" value="ECO:0007669"/>
    <property type="project" value="UniProtKB-KW"/>
</dbReference>
<feature type="compositionally biased region" description="Basic and acidic residues" evidence="7">
    <location>
        <begin position="92"/>
        <end position="109"/>
    </location>
</feature>
<evidence type="ECO:0000256" key="3">
    <source>
        <dbReference type="ARBA" id="ARBA00022801"/>
    </source>
</evidence>
<feature type="region of interest" description="Disordered" evidence="7">
    <location>
        <begin position="37"/>
        <end position="186"/>
    </location>
</feature>
<evidence type="ECO:0000259" key="9">
    <source>
        <dbReference type="PROSITE" id="PS51192"/>
    </source>
</evidence>
<feature type="region of interest" description="Disordered" evidence="7">
    <location>
        <begin position="640"/>
        <end position="706"/>
    </location>
</feature>
<keyword evidence="6" id="KW-0863">Zinc-finger</keyword>
<dbReference type="FunFam" id="3.40.50.300:FF:003823">
    <property type="entry name" value="SNF2 family helicase, putative"/>
    <property type="match status" value="1"/>
</dbReference>
<evidence type="ECO:0000313" key="12">
    <source>
        <dbReference type="Proteomes" id="UP000799757"/>
    </source>
</evidence>
<dbReference type="InterPro" id="IPR013083">
    <property type="entry name" value="Znf_RING/FYVE/PHD"/>
</dbReference>
<keyword evidence="3" id="KW-0378">Hydrolase</keyword>
<dbReference type="InterPro" id="IPR049730">
    <property type="entry name" value="SNF2/RAD54-like_C"/>
</dbReference>
<dbReference type="PANTHER" id="PTHR45626:SF17">
    <property type="entry name" value="HELICASE-LIKE TRANSCRIPTION FACTOR"/>
    <property type="match status" value="1"/>
</dbReference>
<keyword evidence="6" id="KW-0479">Metal-binding</keyword>
<proteinExistence type="inferred from homology"/>
<dbReference type="OrthoDB" id="448448at2759"/>
<feature type="compositionally biased region" description="Basic and acidic residues" evidence="7">
    <location>
        <begin position="37"/>
        <end position="54"/>
    </location>
</feature>
<keyword evidence="6" id="KW-0862">Zinc</keyword>
<evidence type="ECO:0008006" key="13">
    <source>
        <dbReference type="Google" id="ProtNLM"/>
    </source>
</evidence>
<keyword evidence="12" id="KW-1185">Reference proteome</keyword>
<dbReference type="Pfam" id="PF00271">
    <property type="entry name" value="Helicase_C"/>
    <property type="match status" value="1"/>
</dbReference>
<dbReference type="InterPro" id="IPR001650">
    <property type="entry name" value="Helicase_C-like"/>
</dbReference>
<dbReference type="PANTHER" id="PTHR45626">
    <property type="entry name" value="TRANSCRIPTION TERMINATION FACTOR 2-RELATED"/>
    <property type="match status" value="1"/>
</dbReference>
<evidence type="ECO:0000256" key="6">
    <source>
        <dbReference type="PROSITE-ProRule" id="PRU00175"/>
    </source>
</evidence>